<keyword evidence="5 6" id="KW-0472">Membrane</keyword>
<sequence>MDNELFEKAPIPKAYFSLAMPVVLSMLVTLVYNMVDTYFIAHTGNTDMVAGVSLTAPVFTVMIALGDIFGLGSSSVISRLFGQHRFADGKRLSAFCFYAAIATGLLILVLGLAFRDPMLALLGATDDTWQYASDFYTLIIVGSPFIIVSMTPSNLLRTEGHAVRP</sequence>
<dbReference type="GO" id="GO:0005886">
    <property type="term" value="C:plasma membrane"/>
    <property type="evidence" value="ECO:0007669"/>
    <property type="project" value="UniProtKB-SubCell"/>
</dbReference>
<name>A0A4R0V530_BIFLL</name>
<dbReference type="PANTHER" id="PTHR43823:SF3">
    <property type="entry name" value="MULTIDRUG EXPORT PROTEIN MEPA"/>
    <property type="match status" value="1"/>
</dbReference>
<dbReference type="InterPro" id="IPR051327">
    <property type="entry name" value="MATE_MepA_subfamily"/>
</dbReference>
<evidence type="ECO:0000256" key="4">
    <source>
        <dbReference type="ARBA" id="ARBA00022989"/>
    </source>
</evidence>
<reference evidence="7 8" key="1">
    <citation type="journal article" date="2018" name="Sci. Rep.">
        <title>Genomic diversity and distribution of Bifidobacterium longum subsp. longum across the human lifespan.</title>
        <authorList>
            <person name="Odamaki T."/>
            <person name="Bottacini F."/>
            <person name="Kato K."/>
            <person name="Mitsuyama E."/>
            <person name="Yoshida K."/>
            <person name="Horigome A."/>
            <person name="Xiao J.Z."/>
            <person name="van Sinderen D."/>
        </authorList>
    </citation>
    <scope>NUCLEOTIDE SEQUENCE [LARGE SCALE GENOMIC DNA]</scope>
    <source>
        <strain evidence="7 8">MCC10113</strain>
    </source>
</reference>
<gene>
    <name evidence="7" type="ORF">MCC10113_1021</name>
</gene>
<accession>A0A4R0V530</accession>
<comment type="caution">
    <text evidence="7">The sequence shown here is derived from an EMBL/GenBank/DDBJ whole genome shotgun (WGS) entry which is preliminary data.</text>
</comment>
<comment type="subcellular location">
    <subcellularLocation>
        <location evidence="1">Cell membrane</location>
        <topology evidence="1">Multi-pass membrane protein</topology>
    </subcellularLocation>
</comment>
<evidence type="ECO:0000256" key="5">
    <source>
        <dbReference type="ARBA" id="ARBA00023136"/>
    </source>
</evidence>
<dbReference type="EMBL" id="SHTC01000013">
    <property type="protein sequence ID" value="TCF58552.1"/>
    <property type="molecule type" value="Genomic_DNA"/>
</dbReference>
<feature type="transmembrane region" description="Helical" evidence="6">
    <location>
        <begin position="135"/>
        <end position="156"/>
    </location>
</feature>
<dbReference type="Pfam" id="PF01554">
    <property type="entry name" value="MatE"/>
    <property type="match status" value="1"/>
</dbReference>
<evidence type="ECO:0000256" key="2">
    <source>
        <dbReference type="ARBA" id="ARBA00022475"/>
    </source>
</evidence>
<dbReference type="AlphaFoldDB" id="A0A4R0V530"/>
<dbReference type="GO" id="GO:0015297">
    <property type="term" value="F:antiporter activity"/>
    <property type="evidence" value="ECO:0007669"/>
    <property type="project" value="InterPro"/>
</dbReference>
<feature type="transmembrane region" description="Helical" evidence="6">
    <location>
        <begin position="52"/>
        <end position="71"/>
    </location>
</feature>
<protein>
    <submittedName>
        <fullName evidence="7">Na+ driven multidrug efflux pump</fullName>
    </submittedName>
</protein>
<evidence type="ECO:0000313" key="7">
    <source>
        <dbReference type="EMBL" id="TCF58552.1"/>
    </source>
</evidence>
<evidence type="ECO:0000256" key="3">
    <source>
        <dbReference type="ARBA" id="ARBA00022692"/>
    </source>
</evidence>
<dbReference type="Proteomes" id="UP000292478">
    <property type="component" value="Unassembled WGS sequence"/>
</dbReference>
<feature type="transmembrane region" description="Helical" evidence="6">
    <location>
        <begin position="92"/>
        <end position="115"/>
    </location>
</feature>
<keyword evidence="4 6" id="KW-1133">Transmembrane helix</keyword>
<evidence type="ECO:0000256" key="1">
    <source>
        <dbReference type="ARBA" id="ARBA00004651"/>
    </source>
</evidence>
<feature type="transmembrane region" description="Helical" evidence="6">
    <location>
        <begin position="12"/>
        <end position="32"/>
    </location>
</feature>
<evidence type="ECO:0000313" key="8">
    <source>
        <dbReference type="Proteomes" id="UP000292478"/>
    </source>
</evidence>
<evidence type="ECO:0000256" key="6">
    <source>
        <dbReference type="SAM" id="Phobius"/>
    </source>
</evidence>
<dbReference type="InterPro" id="IPR002528">
    <property type="entry name" value="MATE_fam"/>
</dbReference>
<proteinExistence type="predicted"/>
<dbReference type="GO" id="GO:0042910">
    <property type="term" value="F:xenobiotic transmembrane transporter activity"/>
    <property type="evidence" value="ECO:0007669"/>
    <property type="project" value="InterPro"/>
</dbReference>
<keyword evidence="3 6" id="KW-0812">Transmembrane</keyword>
<dbReference type="PANTHER" id="PTHR43823">
    <property type="entry name" value="SPORULATION PROTEIN YKVU"/>
    <property type="match status" value="1"/>
</dbReference>
<organism evidence="7 8">
    <name type="scientific">Bifidobacterium longum subsp. longum</name>
    <dbReference type="NCBI Taxonomy" id="1679"/>
    <lineage>
        <taxon>Bacteria</taxon>
        <taxon>Bacillati</taxon>
        <taxon>Actinomycetota</taxon>
        <taxon>Actinomycetes</taxon>
        <taxon>Bifidobacteriales</taxon>
        <taxon>Bifidobacteriaceae</taxon>
        <taxon>Bifidobacterium</taxon>
    </lineage>
</organism>
<keyword evidence="2" id="KW-1003">Cell membrane</keyword>